<accession>A0A1H1UCN2</accession>
<feature type="compositionally biased region" description="Polar residues" evidence="1">
    <location>
        <begin position="99"/>
        <end position="108"/>
    </location>
</feature>
<reference evidence="4" key="1">
    <citation type="submission" date="2016-10" db="EMBL/GenBank/DDBJ databases">
        <authorList>
            <person name="Varghese N."/>
            <person name="Submissions S."/>
        </authorList>
    </citation>
    <scope>NUCLEOTIDE SEQUENCE [LARGE SCALE GENOMIC DNA]</scope>
    <source>
        <strain evidence="4">IMMIB L-1606</strain>
    </source>
</reference>
<dbReference type="Proteomes" id="UP000198751">
    <property type="component" value="Chromosome I"/>
</dbReference>
<name>A0A1H1UCN2_9MICC</name>
<sequence length="118" mass="11726">MTAAALAWLLGPIAAGLGLVAHVLGGGASPSLLIVVALAALLGMAAAIGKPGRLPGWGLLLTAGIAQQLLHFAFAAFSISTRFDAPTHGCGQAPAQEPGTANQGQNQGPVPHDLHLLL</sequence>
<keyword evidence="2" id="KW-0812">Transmembrane</keyword>
<gene>
    <name evidence="3" type="ORF">SAMN04489743_0649</name>
</gene>
<evidence type="ECO:0000256" key="1">
    <source>
        <dbReference type="SAM" id="MobiDB-lite"/>
    </source>
</evidence>
<dbReference type="EMBL" id="LT629779">
    <property type="protein sequence ID" value="SDS70183.1"/>
    <property type="molecule type" value="Genomic_DNA"/>
</dbReference>
<evidence type="ECO:0000313" key="3">
    <source>
        <dbReference type="EMBL" id="SDS70183.1"/>
    </source>
</evidence>
<dbReference type="AlphaFoldDB" id="A0A1H1UCN2"/>
<feature type="transmembrane region" description="Helical" evidence="2">
    <location>
        <begin position="32"/>
        <end position="49"/>
    </location>
</feature>
<keyword evidence="2" id="KW-0472">Membrane</keyword>
<keyword evidence="2" id="KW-1133">Transmembrane helix</keyword>
<feature type="region of interest" description="Disordered" evidence="1">
    <location>
        <begin position="88"/>
        <end position="112"/>
    </location>
</feature>
<proteinExistence type="predicted"/>
<evidence type="ECO:0000256" key="2">
    <source>
        <dbReference type="SAM" id="Phobius"/>
    </source>
</evidence>
<evidence type="ECO:0000313" key="4">
    <source>
        <dbReference type="Proteomes" id="UP000198751"/>
    </source>
</evidence>
<feature type="transmembrane region" description="Helical" evidence="2">
    <location>
        <begin position="56"/>
        <end position="79"/>
    </location>
</feature>
<protein>
    <submittedName>
        <fullName evidence="3">Uncharacterized protein</fullName>
    </submittedName>
</protein>
<keyword evidence="4" id="KW-1185">Reference proteome</keyword>
<organism evidence="3 4">
    <name type="scientific">Pseudarthrobacter equi</name>
    <dbReference type="NCBI Taxonomy" id="728066"/>
    <lineage>
        <taxon>Bacteria</taxon>
        <taxon>Bacillati</taxon>
        <taxon>Actinomycetota</taxon>
        <taxon>Actinomycetes</taxon>
        <taxon>Micrococcales</taxon>
        <taxon>Micrococcaceae</taxon>
        <taxon>Pseudarthrobacter</taxon>
    </lineage>
</organism>